<proteinExistence type="predicted"/>
<accession>A0A6M3JCH7</accession>
<dbReference type="AlphaFoldDB" id="A0A6M3JCH7"/>
<dbReference type="InterPro" id="IPR006522">
    <property type="entry name" value="Phage_virion_morphogenesis"/>
</dbReference>
<name>A0A6M3JCH7_9ZZZZ</name>
<evidence type="ECO:0000313" key="1">
    <source>
        <dbReference type="EMBL" id="QJA66792.1"/>
    </source>
</evidence>
<gene>
    <name evidence="1" type="ORF">MM415B00334_0045</name>
</gene>
<dbReference type="EMBL" id="MT141560">
    <property type="protein sequence ID" value="QJA66792.1"/>
    <property type="molecule type" value="Genomic_DNA"/>
</dbReference>
<organism evidence="1">
    <name type="scientific">viral metagenome</name>
    <dbReference type="NCBI Taxonomy" id="1070528"/>
    <lineage>
        <taxon>unclassified sequences</taxon>
        <taxon>metagenomes</taxon>
        <taxon>organismal metagenomes</taxon>
    </lineage>
</organism>
<dbReference type="Pfam" id="PF05069">
    <property type="entry name" value="Phage_tail_S"/>
    <property type="match status" value="1"/>
</dbReference>
<protein>
    <submittedName>
        <fullName evidence="1">Putative tail protein</fullName>
    </submittedName>
</protein>
<sequence>MVVIQFEWPAGERQKIVETLEFQAEGLEDFSRGFNGGLSIWERFESRLRSRHAATFNAMTDPTSGTPWTPLTPAYAKRKPPGTRSKILYLTGELRRALTTPQGSGHITRRYPKALEWGVADLSSKPMVHQTTERVRKDGAPLKRRFLGLKLPDDFIDLRKIIQTELIARWTAKGGKVNG</sequence>
<reference evidence="1" key="1">
    <citation type="submission" date="2020-03" db="EMBL/GenBank/DDBJ databases">
        <title>The deep terrestrial virosphere.</title>
        <authorList>
            <person name="Holmfeldt K."/>
            <person name="Nilsson E."/>
            <person name="Simone D."/>
            <person name="Lopez-Fernandez M."/>
            <person name="Wu X."/>
            <person name="de Brujin I."/>
            <person name="Lundin D."/>
            <person name="Andersson A."/>
            <person name="Bertilsson S."/>
            <person name="Dopson M."/>
        </authorList>
    </citation>
    <scope>NUCLEOTIDE SEQUENCE</scope>
    <source>
        <strain evidence="1">MM415B00334</strain>
    </source>
</reference>